<feature type="domain" description="NADP-dependent oxidoreductase" evidence="2">
    <location>
        <begin position="34"/>
        <end position="315"/>
    </location>
</feature>
<dbReference type="Proteomes" id="UP000198542">
    <property type="component" value="Unassembled WGS sequence"/>
</dbReference>
<protein>
    <submittedName>
        <fullName evidence="3">Predicted oxidoreductase</fullName>
    </submittedName>
</protein>
<proteinExistence type="predicted"/>
<dbReference type="InterPro" id="IPR036812">
    <property type="entry name" value="NAD(P)_OxRdtase_dom_sf"/>
</dbReference>
<dbReference type="GO" id="GO:0005737">
    <property type="term" value="C:cytoplasm"/>
    <property type="evidence" value="ECO:0007669"/>
    <property type="project" value="TreeGrafter"/>
</dbReference>
<reference evidence="4" key="1">
    <citation type="submission" date="2016-10" db="EMBL/GenBank/DDBJ databases">
        <authorList>
            <person name="Varghese N."/>
            <person name="Submissions S."/>
        </authorList>
    </citation>
    <scope>NUCLEOTIDE SEQUENCE [LARGE SCALE GENOMIC DNA]</scope>
    <source>
        <strain evidence="4">BS3660</strain>
    </source>
</reference>
<evidence type="ECO:0000313" key="4">
    <source>
        <dbReference type="Proteomes" id="UP000198542"/>
    </source>
</evidence>
<accession>A0A1H4S3L2</accession>
<dbReference type="AlphaFoldDB" id="A0A1H4S3L2"/>
<sequence>MRRIKRRHRHARWRHFPQHFTQTPLLQLPDFYTTGTDAREATATLHRALELGVNLLDTADMYGPHTNEELIGKAIAGKRDQVFLASKFGIVRDPANPTARGVNGRPQYIRQSIDGTLKRLGVDTLDLYYQHRIDPQVAIEETVGAMAELVSAGKVRYLGLSEASAATLERAHKVHPISALQSEYSLWSRDQEGNGCLAACQRLGVAFVPYSPLGRGFLTGALKSPDDFAADDYRRFSPRFQGENFAKNLLLVQQVQALAAEKGVTAGQLALAWVLAQGDYLIPIPGTKQRKYLEENVAALEVTLSAEELHALEAVFAANATAGLRYPEEVMKLLDR</sequence>
<dbReference type="GO" id="GO:0016491">
    <property type="term" value="F:oxidoreductase activity"/>
    <property type="evidence" value="ECO:0007669"/>
    <property type="project" value="UniProtKB-KW"/>
</dbReference>
<dbReference type="SUPFAM" id="SSF51430">
    <property type="entry name" value="NAD(P)-linked oxidoreductase"/>
    <property type="match status" value="1"/>
</dbReference>
<dbReference type="CDD" id="cd19076">
    <property type="entry name" value="AKR_AKR13A_13D"/>
    <property type="match status" value="1"/>
</dbReference>
<organism evidence="3 4">
    <name type="scientific">Pseudomonas jessenii</name>
    <dbReference type="NCBI Taxonomy" id="77298"/>
    <lineage>
        <taxon>Bacteria</taxon>
        <taxon>Pseudomonadati</taxon>
        <taxon>Pseudomonadota</taxon>
        <taxon>Gammaproteobacteria</taxon>
        <taxon>Pseudomonadales</taxon>
        <taxon>Pseudomonadaceae</taxon>
        <taxon>Pseudomonas</taxon>
    </lineage>
</organism>
<evidence type="ECO:0000259" key="2">
    <source>
        <dbReference type="Pfam" id="PF00248"/>
    </source>
</evidence>
<dbReference type="EMBL" id="FNTC01000002">
    <property type="protein sequence ID" value="SEC38421.1"/>
    <property type="molecule type" value="Genomic_DNA"/>
</dbReference>
<keyword evidence="4" id="KW-1185">Reference proteome</keyword>
<dbReference type="PANTHER" id="PTHR43625:SF40">
    <property type="entry name" value="ALDO-KETO REDUCTASE YAKC [NADP(+)]"/>
    <property type="match status" value="1"/>
</dbReference>
<name>A0A1H4S3L2_PSEJE</name>
<gene>
    <name evidence="3" type="ORF">SAMN04490187_4167</name>
</gene>
<dbReference type="Pfam" id="PF00248">
    <property type="entry name" value="Aldo_ket_red"/>
    <property type="match status" value="1"/>
</dbReference>
<dbReference type="InterPro" id="IPR050791">
    <property type="entry name" value="Aldo-Keto_reductase"/>
</dbReference>
<evidence type="ECO:0000256" key="1">
    <source>
        <dbReference type="ARBA" id="ARBA00023002"/>
    </source>
</evidence>
<evidence type="ECO:0000313" key="3">
    <source>
        <dbReference type="EMBL" id="SEC38421.1"/>
    </source>
</evidence>
<dbReference type="InterPro" id="IPR023210">
    <property type="entry name" value="NADP_OxRdtase_dom"/>
</dbReference>
<keyword evidence="1" id="KW-0560">Oxidoreductase</keyword>
<dbReference type="PANTHER" id="PTHR43625">
    <property type="entry name" value="AFLATOXIN B1 ALDEHYDE REDUCTASE"/>
    <property type="match status" value="1"/>
</dbReference>
<dbReference type="Gene3D" id="3.20.20.100">
    <property type="entry name" value="NADP-dependent oxidoreductase domain"/>
    <property type="match status" value="1"/>
</dbReference>